<proteinExistence type="predicted"/>
<name>A0ABW2AHD7_9MICO</name>
<dbReference type="RefSeq" id="WP_382401622.1">
    <property type="nucleotide sequence ID" value="NZ_JBHSWH010000001.1"/>
</dbReference>
<keyword evidence="2" id="KW-1185">Reference proteome</keyword>
<accession>A0ABW2AHD7</accession>
<sequence>MALFGDGDHTVAARAEVSRLRRTLGAIVDGSPYRIAEGVQLTVAE</sequence>
<gene>
    <name evidence="1" type="ORF">ACFQDH_12140</name>
</gene>
<organism evidence="1 2">
    <name type="scientific">Flexivirga alba</name>
    <dbReference type="NCBI Taxonomy" id="702742"/>
    <lineage>
        <taxon>Bacteria</taxon>
        <taxon>Bacillati</taxon>
        <taxon>Actinomycetota</taxon>
        <taxon>Actinomycetes</taxon>
        <taxon>Micrococcales</taxon>
        <taxon>Dermacoccaceae</taxon>
        <taxon>Flexivirga</taxon>
    </lineage>
</organism>
<reference evidence="2" key="1">
    <citation type="journal article" date="2019" name="Int. J. Syst. Evol. Microbiol.">
        <title>The Global Catalogue of Microorganisms (GCM) 10K type strain sequencing project: providing services to taxonomists for standard genome sequencing and annotation.</title>
        <authorList>
            <consortium name="The Broad Institute Genomics Platform"/>
            <consortium name="The Broad Institute Genome Sequencing Center for Infectious Disease"/>
            <person name="Wu L."/>
            <person name="Ma J."/>
        </authorList>
    </citation>
    <scope>NUCLEOTIDE SEQUENCE [LARGE SCALE GENOMIC DNA]</scope>
    <source>
        <strain evidence="2">CCUG 58127</strain>
    </source>
</reference>
<evidence type="ECO:0000313" key="2">
    <source>
        <dbReference type="Proteomes" id="UP001596298"/>
    </source>
</evidence>
<evidence type="ECO:0000313" key="1">
    <source>
        <dbReference type="EMBL" id="MFC6705989.1"/>
    </source>
</evidence>
<comment type="caution">
    <text evidence="1">The sequence shown here is derived from an EMBL/GenBank/DDBJ whole genome shotgun (WGS) entry which is preliminary data.</text>
</comment>
<dbReference type="EMBL" id="JBHSWH010000001">
    <property type="protein sequence ID" value="MFC6705989.1"/>
    <property type="molecule type" value="Genomic_DNA"/>
</dbReference>
<protein>
    <submittedName>
        <fullName evidence="1">Uncharacterized protein</fullName>
    </submittedName>
</protein>
<dbReference type="Proteomes" id="UP001596298">
    <property type="component" value="Unassembled WGS sequence"/>
</dbReference>